<evidence type="ECO:0000259" key="1">
    <source>
        <dbReference type="SMART" id="SM00254"/>
    </source>
</evidence>
<reference evidence="2 3" key="1">
    <citation type="submission" date="2014-11" db="EMBL/GenBank/DDBJ databases">
        <title>Genetic blueprint of the zoonotic pathogen Toxocara canis.</title>
        <authorList>
            <person name="Zhu X.-Q."/>
            <person name="Korhonen P.K."/>
            <person name="Cai H."/>
            <person name="Young N.D."/>
            <person name="Nejsum P."/>
            <person name="von Samson-Himmelstjerna G."/>
            <person name="Boag P.R."/>
            <person name="Tan P."/>
            <person name="Li Q."/>
            <person name="Min J."/>
            <person name="Yang Y."/>
            <person name="Wang X."/>
            <person name="Fang X."/>
            <person name="Hall R.S."/>
            <person name="Hofmann A."/>
            <person name="Sternberg P.W."/>
            <person name="Jex A.R."/>
            <person name="Gasser R.B."/>
        </authorList>
    </citation>
    <scope>NUCLEOTIDE SEQUENCE [LARGE SCALE GENOMIC DNA]</scope>
    <source>
        <strain evidence="2">PN_DK_2014</strain>
    </source>
</reference>
<dbReference type="Gene3D" id="1.10.10.1940">
    <property type="match status" value="1"/>
</dbReference>
<dbReference type="SMART" id="SM00254">
    <property type="entry name" value="ShKT"/>
    <property type="match status" value="2"/>
</dbReference>
<evidence type="ECO:0000313" key="2">
    <source>
        <dbReference type="EMBL" id="KHN88377.1"/>
    </source>
</evidence>
<comment type="caution">
    <text evidence="2">The sequence shown here is derived from an EMBL/GenBank/DDBJ whole genome shotgun (WGS) entry which is preliminary data.</text>
</comment>
<sequence>MCCNDPKFDCHDREDPKKCEALISKKNYCIENTEYKPFMLRECANTCGACDYRGESSCMDTTELNCRELSSLCNETQGLGKLVNEQCKWTCGCK</sequence>
<feature type="domain" description="ShKT" evidence="1">
    <location>
        <begin position="9"/>
        <end position="51"/>
    </location>
</feature>
<dbReference type="Proteomes" id="UP000031036">
    <property type="component" value="Unassembled WGS sequence"/>
</dbReference>
<dbReference type="EMBL" id="JPKZ01000250">
    <property type="protein sequence ID" value="KHN88377.1"/>
    <property type="molecule type" value="Genomic_DNA"/>
</dbReference>
<feature type="domain" description="ShKT" evidence="1">
    <location>
        <begin position="57"/>
        <end position="94"/>
    </location>
</feature>
<dbReference type="Pfam" id="PF01549">
    <property type="entry name" value="ShK"/>
    <property type="match status" value="2"/>
</dbReference>
<organism evidence="2 3">
    <name type="scientific">Toxocara canis</name>
    <name type="common">Canine roundworm</name>
    <dbReference type="NCBI Taxonomy" id="6265"/>
    <lineage>
        <taxon>Eukaryota</taxon>
        <taxon>Metazoa</taxon>
        <taxon>Ecdysozoa</taxon>
        <taxon>Nematoda</taxon>
        <taxon>Chromadorea</taxon>
        <taxon>Rhabditida</taxon>
        <taxon>Spirurina</taxon>
        <taxon>Ascaridomorpha</taxon>
        <taxon>Ascaridoidea</taxon>
        <taxon>Toxocaridae</taxon>
        <taxon>Toxocara</taxon>
    </lineage>
</organism>
<evidence type="ECO:0000313" key="3">
    <source>
        <dbReference type="Proteomes" id="UP000031036"/>
    </source>
</evidence>
<dbReference type="InterPro" id="IPR003582">
    <property type="entry name" value="ShKT_dom"/>
</dbReference>
<gene>
    <name evidence="2" type="ORF">Tcan_06192</name>
</gene>
<protein>
    <recommendedName>
        <fullName evidence="1">ShKT domain-containing protein</fullName>
    </recommendedName>
</protein>
<keyword evidence="3" id="KW-1185">Reference proteome</keyword>
<accession>A0A0B2W473</accession>
<name>A0A0B2W473_TOXCA</name>
<proteinExistence type="predicted"/>
<dbReference type="AlphaFoldDB" id="A0A0B2W473"/>